<sequence>MDVLLYIVAAVCYILAFIGVIYPIIPGGIFYGAAIIIIGFAEGFSSFGMLFWIVQGLIALFLIAVDYVANYFGIQKSGGTKAAAWGSLIGTVIGPFIIPGVGILIGALLGAVVGQMISGETSIRRLGKIGIGSAAGFLASVVIKGGLLVANLVYVIAIIL</sequence>
<feature type="transmembrane region" description="Helical" evidence="1">
    <location>
        <begin position="92"/>
        <end position="113"/>
    </location>
</feature>
<dbReference type="PANTHER" id="PTHR39165">
    <property type="entry name" value="IG HYPOTHETICAL 17883"/>
    <property type="match status" value="1"/>
</dbReference>
<keyword evidence="3" id="KW-1185">Reference proteome</keyword>
<protein>
    <recommendedName>
        <fullName evidence="4">DUF456 domain-containing protein</fullName>
    </recommendedName>
</protein>
<dbReference type="EMBL" id="FNDK01000006">
    <property type="protein sequence ID" value="SDH49199.1"/>
    <property type="molecule type" value="Genomic_DNA"/>
</dbReference>
<keyword evidence="1" id="KW-0472">Membrane</keyword>
<dbReference type="AlphaFoldDB" id="A0A1G8CVJ5"/>
<dbReference type="InterPro" id="IPR007403">
    <property type="entry name" value="DUF456"/>
</dbReference>
<dbReference type="RefSeq" id="WP_091272433.1">
    <property type="nucleotide sequence ID" value="NZ_FNDK01000006.1"/>
</dbReference>
<feature type="transmembrane region" description="Helical" evidence="1">
    <location>
        <begin position="6"/>
        <end position="38"/>
    </location>
</feature>
<feature type="transmembrane region" description="Helical" evidence="1">
    <location>
        <begin position="50"/>
        <end position="72"/>
    </location>
</feature>
<dbReference type="Pfam" id="PF04306">
    <property type="entry name" value="DUF456"/>
    <property type="match status" value="1"/>
</dbReference>
<evidence type="ECO:0000313" key="3">
    <source>
        <dbReference type="Proteomes" id="UP000199163"/>
    </source>
</evidence>
<feature type="transmembrane region" description="Helical" evidence="1">
    <location>
        <begin position="134"/>
        <end position="159"/>
    </location>
</feature>
<accession>A0A1G8CVJ5</accession>
<keyword evidence="1" id="KW-0812">Transmembrane</keyword>
<dbReference type="OrthoDB" id="9808460at2"/>
<dbReference type="Proteomes" id="UP000199163">
    <property type="component" value="Unassembled WGS sequence"/>
</dbReference>
<proteinExistence type="predicted"/>
<keyword evidence="1" id="KW-1133">Transmembrane helix</keyword>
<reference evidence="2 3" key="1">
    <citation type="submission" date="2016-10" db="EMBL/GenBank/DDBJ databases">
        <authorList>
            <person name="de Groot N.N."/>
        </authorList>
    </citation>
    <scope>NUCLEOTIDE SEQUENCE [LARGE SCALE GENOMIC DNA]</scope>
    <source>
        <strain evidence="2 3">DSM 21632</strain>
    </source>
</reference>
<organism evidence="2 3">
    <name type="scientific">Alteribacillus persepolensis</name>
    <dbReference type="NCBI Taxonomy" id="568899"/>
    <lineage>
        <taxon>Bacteria</taxon>
        <taxon>Bacillati</taxon>
        <taxon>Bacillota</taxon>
        <taxon>Bacilli</taxon>
        <taxon>Bacillales</taxon>
        <taxon>Bacillaceae</taxon>
        <taxon>Alteribacillus</taxon>
    </lineage>
</organism>
<gene>
    <name evidence="2" type="ORF">SAMN05192534_10686</name>
</gene>
<evidence type="ECO:0000256" key="1">
    <source>
        <dbReference type="SAM" id="Phobius"/>
    </source>
</evidence>
<name>A0A1G8CVJ5_9BACI</name>
<evidence type="ECO:0000313" key="2">
    <source>
        <dbReference type="EMBL" id="SDH49199.1"/>
    </source>
</evidence>
<evidence type="ECO:0008006" key="4">
    <source>
        <dbReference type="Google" id="ProtNLM"/>
    </source>
</evidence>
<dbReference type="PANTHER" id="PTHR39165:SF1">
    <property type="entry name" value="DUF456 DOMAIN-CONTAINING PROTEIN"/>
    <property type="match status" value="1"/>
</dbReference>